<dbReference type="AlphaFoldDB" id="A0A1D2V8X4"/>
<comment type="subcellular location">
    <subcellularLocation>
        <location evidence="1">Nucleus</location>
    </subcellularLocation>
</comment>
<dbReference type="GO" id="GO:0005634">
    <property type="term" value="C:nucleus"/>
    <property type="evidence" value="ECO:0007669"/>
    <property type="project" value="UniProtKB-SubCell"/>
</dbReference>
<protein>
    <recommendedName>
        <fullName evidence="2">Homeobox domain-containing protein</fullName>
    </recommendedName>
</protein>
<dbReference type="EMBL" id="KV454499">
    <property type="protein sequence ID" value="ODV57903.1"/>
    <property type="molecule type" value="Genomic_DNA"/>
</dbReference>
<evidence type="ECO:0000256" key="1">
    <source>
        <dbReference type="PROSITE-ProRule" id="PRU00108"/>
    </source>
</evidence>
<feature type="DNA-binding region" description="Homeobox" evidence="1">
    <location>
        <begin position="250"/>
        <end position="294"/>
    </location>
</feature>
<dbReference type="CDD" id="cd00086">
    <property type="entry name" value="homeodomain"/>
    <property type="match status" value="1"/>
</dbReference>
<organism evidence="3 4">
    <name type="scientific">Ascoidea rubescens DSM 1968</name>
    <dbReference type="NCBI Taxonomy" id="1344418"/>
    <lineage>
        <taxon>Eukaryota</taxon>
        <taxon>Fungi</taxon>
        <taxon>Dikarya</taxon>
        <taxon>Ascomycota</taxon>
        <taxon>Saccharomycotina</taxon>
        <taxon>Saccharomycetes</taxon>
        <taxon>Ascoideaceae</taxon>
        <taxon>Ascoidea</taxon>
    </lineage>
</organism>
<dbReference type="InParanoid" id="A0A1D2V8X4"/>
<dbReference type="SUPFAM" id="SSF46689">
    <property type="entry name" value="Homeodomain-like"/>
    <property type="match status" value="1"/>
</dbReference>
<dbReference type="InterPro" id="IPR001356">
    <property type="entry name" value="HD"/>
</dbReference>
<dbReference type="GO" id="GO:0003677">
    <property type="term" value="F:DNA binding"/>
    <property type="evidence" value="ECO:0007669"/>
    <property type="project" value="UniProtKB-UniRule"/>
</dbReference>
<proteinExistence type="predicted"/>
<dbReference type="InterPro" id="IPR009057">
    <property type="entry name" value="Homeodomain-like_sf"/>
</dbReference>
<dbReference type="Proteomes" id="UP000095038">
    <property type="component" value="Unassembled WGS sequence"/>
</dbReference>
<accession>A0A1D2V8X4</accession>
<gene>
    <name evidence="3" type="ORF">ASCRUDRAFT_165244</name>
</gene>
<keyword evidence="4" id="KW-1185">Reference proteome</keyword>
<feature type="domain" description="Homeobox" evidence="2">
    <location>
        <begin position="248"/>
        <end position="293"/>
    </location>
</feature>
<sequence>MDISKIIESTNSTDKDEINFERFQKLQNVYSRLIATLECLTANEVFNPESTKKQIDLAEKDLVDFDSFYCPNGKMNNYSVDESDLASKIIVLSQNIRLMVKSRLEINLLQNLLFSPLDASDSIGDNHRIFGSKMVNCNSGDNCQTTKGPFHRKQCNKNFLEDADAKQNLSICWDRIEVQSSETEITRLSQKRTRKTECLGCPSKSDNKKQKNNFKFAVVITPSEVRKKRYSFMPGSGTSQKKYGKKILEDWYHANSKYPYVGKNIGRLCKLSGFDASKIRTWFSNKRRKDKSRGISEDLRPLLDQ</sequence>
<evidence type="ECO:0000259" key="2">
    <source>
        <dbReference type="PROSITE" id="PS50071"/>
    </source>
</evidence>
<name>A0A1D2V8X4_9ASCO</name>
<dbReference type="SMART" id="SM00389">
    <property type="entry name" value="HOX"/>
    <property type="match status" value="1"/>
</dbReference>
<dbReference type="PROSITE" id="PS50071">
    <property type="entry name" value="HOMEOBOX_2"/>
    <property type="match status" value="1"/>
</dbReference>
<evidence type="ECO:0000313" key="4">
    <source>
        <dbReference type="Proteomes" id="UP000095038"/>
    </source>
</evidence>
<dbReference type="GeneID" id="30963065"/>
<dbReference type="Gene3D" id="1.10.10.60">
    <property type="entry name" value="Homeodomain-like"/>
    <property type="match status" value="1"/>
</dbReference>
<keyword evidence="1" id="KW-0371">Homeobox</keyword>
<dbReference type="RefSeq" id="XP_020044210.1">
    <property type="nucleotide sequence ID" value="XM_020189429.1"/>
</dbReference>
<evidence type="ECO:0000313" key="3">
    <source>
        <dbReference type="EMBL" id="ODV57903.1"/>
    </source>
</evidence>
<keyword evidence="1" id="KW-0238">DNA-binding</keyword>
<keyword evidence="1" id="KW-0539">Nucleus</keyword>
<reference evidence="4" key="1">
    <citation type="submission" date="2016-05" db="EMBL/GenBank/DDBJ databases">
        <title>Comparative genomics of biotechnologically important yeasts.</title>
        <authorList>
            <consortium name="DOE Joint Genome Institute"/>
            <person name="Riley R."/>
            <person name="Haridas S."/>
            <person name="Wolfe K.H."/>
            <person name="Lopes M.R."/>
            <person name="Hittinger C.T."/>
            <person name="Goker M."/>
            <person name="Salamov A."/>
            <person name="Wisecaver J."/>
            <person name="Long T.M."/>
            <person name="Aerts A.L."/>
            <person name="Barry K."/>
            <person name="Choi C."/>
            <person name="Clum A."/>
            <person name="Coughlan A.Y."/>
            <person name="Deshpande S."/>
            <person name="Douglass A.P."/>
            <person name="Hanson S.J."/>
            <person name="Klenk H.-P."/>
            <person name="Labutti K."/>
            <person name="Lapidus A."/>
            <person name="Lindquist E."/>
            <person name="Lipzen A."/>
            <person name="Meier-Kolthoff J.P."/>
            <person name="Ohm R.A."/>
            <person name="Otillar R.P."/>
            <person name="Pangilinan J."/>
            <person name="Peng Y."/>
            <person name="Rokas A."/>
            <person name="Rosa C.A."/>
            <person name="Scheuner C."/>
            <person name="Sibirny A.A."/>
            <person name="Slot J.C."/>
            <person name="Stielow J.B."/>
            <person name="Sun H."/>
            <person name="Kurtzman C.P."/>
            <person name="Blackwell M."/>
            <person name="Grigoriev I.V."/>
            <person name="Jeffries T.W."/>
        </authorList>
    </citation>
    <scope>NUCLEOTIDE SEQUENCE [LARGE SCALE GENOMIC DNA]</scope>
    <source>
        <strain evidence="4">DSM 1968</strain>
    </source>
</reference>